<dbReference type="EMBL" id="HF583957">
    <property type="protein sequence ID" value="CCQ43454.1"/>
    <property type="molecule type" value="Genomic_DNA"/>
</dbReference>
<proteinExistence type="predicted"/>
<sequence>MMMLYSYMIGFYKKIQLTLLQESVRLPFEKPRGKMWRPFGS</sequence>
<reference evidence="1" key="1">
    <citation type="journal article" date="2013" name="PLoS ONE">
        <title>Direct detection of alternative open reading frames translation products in human significantly expands the proteome.</title>
        <authorList>
            <person name="Vanderperre B."/>
            <person name="Lucier J.-F."/>
            <person name="Motard J."/>
            <person name="Tremblay G."/>
            <person name="Vanderperre S."/>
            <person name="Wisztorski M."/>
            <person name="Salzet M."/>
            <person name="Boisvert F.-M."/>
            <person name="Roucou X."/>
        </authorList>
    </citation>
    <scope>NUCLEOTIDE SEQUENCE</scope>
</reference>
<protein>
    <submittedName>
        <fullName evidence="1">Alternative protein TTC35</fullName>
    </submittedName>
</protein>
<dbReference type="AlphaFoldDB" id="L8E8J8"/>
<gene>
    <name evidence="1" type="primary">TTC35</name>
</gene>
<organism evidence="1">
    <name type="scientific">Homo sapiens</name>
    <name type="common">Human</name>
    <dbReference type="NCBI Taxonomy" id="9606"/>
    <lineage>
        <taxon>Eukaryota</taxon>
        <taxon>Metazoa</taxon>
        <taxon>Chordata</taxon>
        <taxon>Craniata</taxon>
        <taxon>Vertebrata</taxon>
        <taxon>Euteleostomi</taxon>
        <taxon>Mammalia</taxon>
        <taxon>Eutheria</taxon>
        <taxon>Euarchontoglires</taxon>
        <taxon>Primates</taxon>
        <taxon>Haplorrhini</taxon>
        <taxon>Catarrhini</taxon>
        <taxon>Hominidae</taxon>
        <taxon>Homo</taxon>
    </lineage>
</organism>
<name>L8E8J8_HUMAN</name>
<evidence type="ECO:0000313" key="1">
    <source>
        <dbReference type="EMBL" id="CCQ43454.1"/>
    </source>
</evidence>
<accession>L8E8J8</accession>
<dbReference type="ChiTaRS" id="EMC2">
    <property type="organism name" value="human"/>
</dbReference>